<dbReference type="AlphaFoldDB" id="A0A8B8L584"/>
<keyword evidence="5" id="KW-0862">Zinc</keyword>
<keyword evidence="3" id="KW-0479">Metal-binding</keyword>
<proteinExistence type="predicted"/>
<dbReference type="RefSeq" id="XP_027351355.1">
    <property type="nucleotide sequence ID" value="XM_027495554.1"/>
</dbReference>
<dbReference type="PANTHER" id="PTHR15710">
    <property type="entry name" value="E3 UBIQUITIN-PROTEIN LIGASE PRAJA"/>
    <property type="match status" value="1"/>
</dbReference>
<keyword evidence="8" id="KW-1185">Reference proteome</keyword>
<evidence type="ECO:0000313" key="8">
    <source>
        <dbReference type="Proteomes" id="UP000694853"/>
    </source>
</evidence>
<reference evidence="8" key="1">
    <citation type="journal article" date="2019" name="Toxins">
        <title>Detection of Abrin-Like and Prepropulchellin-Like Toxin Genes and Transcripts Using Whole Genome Sequencing and Full-Length Transcript Sequencing of Abrus precatorius.</title>
        <authorList>
            <person name="Hovde B.T."/>
            <person name="Daligault H.E."/>
            <person name="Hanschen E.R."/>
            <person name="Kunde Y.A."/>
            <person name="Johnson M.B."/>
            <person name="Starkenburg S.R."/>
            <person name="Johnson S.L."/>
        </authorList>
    </citation>
    <scope>NUCLEOTIDE SEQUENCE [LARGE SCALE GENOMIC DNA]</scope>
</reference>
<dbReference type="SUPFAM" id="SSF57850">
    <property type="entry name" value="RING/U-box"/>
    <property type="match status" value="1"/>
</dbReference>
<dbReference type="GO" id="GO:0016567">
    <property type="term" value="P:protein ubiquitination"/>
    <property type="evidence" value="ECO:0007669"/>
    <property type="project" value="TreeGrafter"/>
</dbReference>
<gene>
    <name evidence="9" type="primary">LOC113862470</name>
</gene>
<organism evidence="8 9">
    <name type="scientific">Abrus precatorius</name>
    <name type="common">Indian licorice</name>
    <name type="synonym">Glycine abrus</name>
    <dbReference type="NCBI Taxonomy" id="3816"/>
    <lineage>
        <taxon>Eukaryota</taxon>
        <taxon>Viridiplantae</taxon>
        <taxon>Streptophyta</taxon>
        <taxon>Embryophyta</taxon>
        <taxon>Tracheophyta</taxon>
        <taxon>Spermatophyta</taxon>
        <taxon>Magnoliopsida</taxon>
        <taxon>eudicotyledons</taxon>
        <taxon>Gunneridae</taxon>
        <taxon>Pentapetalae</taxon>
        <taxon>rosids</taxon>
        <taxon>fabids</taxon>
        <taxon>Fabales</taxon>
        <taxon>Fabaceae</taxon>
        <taxon>Papilionoideae</taxon>
        <taxon>50 kb inversion clade</taxon>
        <taxon>NPAAA clade</taxon>
        <taxon>indigoferoid/millettioid clade</taxon>
        <taxon>Abreae</taxon>
        <taxon>Abrus</taxon>
    </lineage>
</organism>
<dbReference type="InterPro" id="IPR013083">
    <property type="entry name" value="Znf_RING/FYVE/PHD"/>
</dbReference>
<dbReference type="GO" id="GO:0061630">
    <property type="term" value="F:ubiquitin protein ligase activity"/>
    <property type="evidence" value="ECO:0007669"/>
    <property type="project" value="UniProtKB-EC"/>
</dbReference>
<dbReference type="Pfam" id="PF13639">
    <property type="entry name" value="zf-RING_2"/>
    <property type="match status" value="1"/>
</dbReference>
<evidence type="ECO:0000256" key="6">
    <source>
        <dbReference type="PROSITE-ProRule" id="PRU00175"/>
    </source>
</evidence>
<reference evidence="9" key="2">
    <citation type="submission" date="2025-08" db="UniProtKB">
        <authorList>
            <consortium name="RefSeq"/>
        </authorList>
    </citation>
    <scope>IDENTIFICATION</scope>
    <source>
        <tissue evidence="9">Young leaves</tissue>
    </source>
</reference>
<feature type="domain" description="RING-type" evidence="7">
    <location>
        <begin position="165"/>
        <end position="205"/>
    </location>
</feature>
<sequence>MIFALNICYQLVSRENDDTAHFTIFGASGSRHEVESYRLIFSDYRNTLMTFKSFSEDRIELLLEKIGIPQTYYNGHDCDMIDNILRMLCALVSQWDGIKKRYFCIYVMEFKGCCFYNALNMTYSSYVGQAPTREFVEKVACEGNFSLPAGASTLVRFKGDEEENCAICLGGLRTRDNPRLPCSHVCHYDCILEWFVKSGTCPLCRFRIAV</sequence>
<accession>A0A8B8L584</accession>
<comment type="catalytic activity">
    <reaction evidence="1">
        <text>S-ubiquitinyl-[E2 ubiquitin-conjugating enzyme]-L-cysteine + [acceptor protein]-L-lysine = [E2 ubiquitin-conjugating enzyme]-L-cysteine + N(6)-ubiquitinyl-[acceptor protein]-L-lysine.</text>
        <dbReference type="EC" id="2.3.2.27"/>
    </reaction>
</comment>
<dbReference type="SMART" id="SM00184">
    <property type="entry name" value="RING"/>
    <property type="match status" value="1"/>
</dbReference>
<evidence type="ECO:0000313" key="9">
    <source>
        <dbReference type="RefSeq" id="XP_027351355.1"/>
    </source>
</evidence>
<evidence type="ECO:0000256" key="3">
    <source>
        <dbReference type="ARBA" id="ARBA00022723"/>
    </source>
</evidence>
<dbReference type="InterPro" id="IPR001841">
    <property type="entry name" value="Znf_RING"/>
</dbReference>
<dbReference type="OrthoDB" id="3365801at2759"/>
<dbReference type="Gene3D" id="3.30.40.10">
    <property type="entry name" value="Zinc/RING finger domain, C3HC4 (zinc finger)"/>
    <property type="match status" value="1"/>
</dbReference>
<dbReference type="GO" id="GO:0005737">
    <property type="term" value="C:cytoplasm"/>
    <property type="evidence" value="ECO:0007669"/>
    <property type="project" value="TreeGrafter"/>
</dbReference>
<evidence type="ECO:0000256" key="1">
    <source>
        <dbReference type="ARBA" id="ARBA00000900"/>
    </source>
</evidence>
<keyword evidence="4 6" id="KW-0863">Zinc-finger</keyword>
<dbReference type="PROSITE" id="PS50089">
    <property type="entry name" value="ZF_RING_2"/>
    <property type="match status" value="1"/>
</dbReference>
<evidence type="ECO:0000256" key="5">
    <source>
        <dbReference type="ARBA" id="ARBA00022833"/>
    </source>
</evidence>
<dbReference type="KEGG" id="aprc:113862470"/>
<dbReference type="Proteomes" id="UP000694853">
    <property type="component" value="Unplaced"/>
</dbReference>
<evidence type="ECO:0000259" key="7">
    <source>
        <dbReference type="PROSITE" id="PS50089"/>
    </source>
</evidence>
<dbReference type="PANTHER" id="PTHR15710:SF196">
    <property type="entry name" value="F6A14.12 PROTEIN-RELATED"/>
    <property type="match status" value="1"/>
</dbReference>
<name>A0A8B8L584_ABRPR</name>
<evidence type="ECO:0000256" key="4">
    <source>
        <dbReference type="ARBA" id="ARBA00022771"/>
    </source>
</evidence>
<dbReference type="EC" id="2.3.2.27" evidence="2"/>
<protein>
    <recommendedName>
        <fullName evidence="2">RING-type E3 ubiquitin transferase</fullName>
        <ecNumber evidence="2">2.3.2.27</ecNumber>
    </recommendedName>
</protein>
<dbReference type="GeneID" id="113862470"/>
<evidence type="ECO:0000256" key="2">
    <source>
        <dbReference type="ARBA" id="ARBA00012483"/>
    </source>
</evidence>
<dbReference type="GO" id="GO:0008270">
    <property type="term" value="F:zinc ion binding"/>
    <property type="evidence" value="ECO:0007669"/>
    <property type="project" value="UniProtKB-KW"/>
</dbReference>